<feature type="domain" description="Xylose isomerase-like TIM barrel" evidence="9">
    <location>
        <begin position="36"/>
        <end position="271"/>
    </location>
</feature>
<evidence type="ECO:0000256" key="8">
    <source>
        <dbReference type="PIRSR" id="PIRSR006241-50"/>
    </source>
</evidence>
<dbReference type="InterPro" id="IPR036237">
    <property type="entry name" value="Xyl_isomerase-like_sf"/>
</dbReference>
<dbReference type="EC" id="5.3.1.22" evidence="4 7"/>
<evidence type="ECO:0000256" key="2">
    <source>
        <dbReference type="ARBA" id="ARBA00002968"/>
    </source>
</evidence>
<dbReference type="PIRSF" id="PIRSF006241">
    <property type="entry name" value="HyI"/>
    <property type="match status" value="1"/>
</dbReference>
<evidence type="ECO:0000256" key="4">
    <source>
        <dbReference type="ARBA" id="ARBA00012570"/>
    </source>
</evidence>
<evidence type="ECO:0000256" key="5">
    <source>
        <dbReference type="ARBA" id="ARBA00017985"/>
    </source>
</evidence>
<evidence type="ECO:0000256" key="6">
    <source>
        <dbReference type="ARBA" id="ARBA00023235"/>
    </source>
</evidence>
<feature type="active site" description="Proton donor/acceptor" evidence="8">
    <location>
        <position position="255"/>
    </location>
</feature>
<dbReference type="AlphaFoldDB" id="A0A023EM82"/>
<dbReference type="Pfam" id="PF01261">
    <property type="entry name" value="AP_endonuc_2"/>
    <property type="match status" value="1"/>
</dbReference>
<keyword evidence="10" id="KW-0670">Pyruvate</keyword>
<keyword evidence="6 7" id="KW-0413">Isomerase</keyword>
<comment type="catalytic activity">
    <reaction evidence="1 7">
        <text>3-hydroxypyruvate = 2-hydroxy-3-oxopropanoate</text>
        <dbReference type="Rhea" id="RHEA:11952"/>
        <dbReference type="ChEBI" id="CHEBI:17180"/>
        <dbReference type="ChEBI" id="CHEBI:57978"/>
        <dbReference type="EC" id="5.3.1.22"/>
    </reaction>
</comment>
<evidence type="ECO:0000259" key="9">
    <source>
        <dbReference type="Pfam" id="PF01261"/>
    </source>
</evidence>
<feature type="active site" description="Proton donor/acceptor" evidence="8">
    <location>
        <position position="157"/>
    </location>
</feature>
<dbReference type="VEuPathDB" id="VectorBase:AALFPA_047520"/>
<accession>A0A023EM82</accession>
<dbReference type="Gene3D" id="3.20.20.150">
    <property type="entry name" value="Divalent-metal-dependent TIM barrel enzymes"/>
    <property type="match status" value="1"/>
</dbReference>
<name>A0A023EM82_AEDAL</name>
<evidence type="ECO:0000256" key="3">
    <source>
        <dbReference type="ARBA" id="ARBA00005962"/>
    </source>
</evidence>
<proteinExistence type="evidence at transcript level"/>
<dbReference type="SUPFAM" id="SSF51658">
    <property type="entry name" value="Xylose isomerase-like"/>
    <property type="match status" value="1"/>
</dbReference>
<dbReference type="PANTHER" id="PTHR43489:SF6">
    <property type="entry name" value="HYDROXYPYRUVATE ISOMERASE-RELATED"/>
    <property type="match status" value="1"/>
</dbReference>
<organism evidence="10">
    <name type="scientific">Aedes albopictus</name>
    <name type="common">Asian tiger mosquito</name>
    <name type="synonym">Stegomyia albopicta</name>
    <dbReference type="NCBI Taxonomy" id="7160"/>
    <lineage>
        <taxon>Eukaryota</taxon>
        <taxon>Metazoa</taxon>
        <taxon>Ecdysozoa</taxon>
        <taxon>Arthropoda</taxon>
        <taxon>Hexapoda</taxon>
        <taxon>Insecta</taxon>
        <taxon>Pterygota</taxon>
        <taxon>Neoptera</taxon>
        <taxon>Endopterygota</taxon>
        <taxon>Diptera</taxon>
        <taxon>Nematocera</taxon>
        <taxon>Culicoidea</taxon>
        <taxon>Culicidae</taxon>
        <taxon>Culicinae</taxon>
        <taxon>Aedini</taxon>
        <taxon>Aedes</taxon>
        <taxon>Stegomyia</taxon>
    </lineage>
</organism>
<evidence type="ECO:0000313" key="10">
    <source>
        <dbReference type="EMBL" id="JAC10418.1"/>
    </source>
</evidence>
<dbReference type="VEuPathDB" id="VectorBase:AALC636_022887"/>
<dbReference type="FunFam" id="3.20.20.150:FF:000007">
    <property type="entry name" value="Hydroxypyruvate isomerase"/>
    <property type="match status" value="1"/>
</dbReference>
<dbReference type="InterPro" id="IPR013022">
    <property type="entry name" value="Xyl_isomerase-like_TIM-brl"/>
</dbReference>
<dbReference type="EMBL" id="GAPW01003180">
    <property type="protein sequence ID" value="JAC10418.1"/>
    <property type="molecule type" value="mRNA"/>
</dbReference>
<sequence length="278" mass="30901">MLTSHLRSRSRIMSLRFCANLNFMFTESGDFLERYRLAKAAGFSAVEGAFPPDHVSVADLVKVREETGLEQILMNIALGDAPEGQCGCAAIPGQEANFRKNLEKTVDCAKALNCKKIHIMAGKVIGPTTAQHDATYLSNLKMAATILEKNNLLGVIEPINQYSVPGYYLSCYEKAITTLNQINSPHLKLMLDIFHAQHIRGDLTNAIRSYAPHIGHVQLAQVPNRNEPDTEGEINYPYVLHTLEANGYTDWVGCEYKPKAGSVQGLGWLRDFGYWSQK</sequence>
<evidence type="ECO:0000256" key="7">
    <source>
        <dbReference type="PIRNR" id="PIRNR006241"/>
    </source>
</evidence>
<dbReference type="GO" id="GO:0046487">
    <property type="term" value="P:glyoxylate metabolic process"/>
    <property type="evidence" value="ECO:0007669"/>
    <property type="project" value="TreeGrafter"/>
</dbReference>
<evidence type="ECO:0000256" key="1">
    <source>
        <dbReference type="ARBA" id="ARBA00000476"/>
    </source>
</evidence>
<dbReference type="VEuPathDB" id="VectorBase:AALF019899"/>
<comment type="similarity">
    <text evidence="3 7">Belongs to the hyi family.</text>
</comment>
<comment type="function">
    <text evidence="2 7">Catalyzes the reversible isomerization between hydroxypyruvate and 2-hydroxy-3-oxopropanoate (also termed tartronate semialdehyde).</text>
</comment>
<dbReference type="InterPro" id="IPR026040">
    <property type="entry name" value="HyI-like"/>
</dbReference>
<dbReference type="InterPro" id="IPR050417">
    <property type="entry name" value="Sugar_Epim/Isomerase"/>
</dbReference>
<dbReference type="GO" id="GO:0008903">
    <property type="term" value="F:hydroxypyruvate isomerase activity"/>
    <property type="evidence" value="ECO:0007669"/>
    <property type="project" value="UniProtKB-EC"/>
</dbReference>
<reference evidence="10" key="1">
    <citation type="journal article" date="2014" name="PLoS Negl. Trop. Dis.">
        <title>Identification and characterization of seminal fluid proteins in the Asian tiger mosquito, Aedes albopictus.</title>
        <authorList>
            <person name="Boes K.E."/>
            <person name="Ribeiro J.M."/>
            <person name="Wong A."/>
            <person name="Harrington L.C."/>
            <person name="Wolfner M.F."/>
            <person name="Sirot L.K."/>
        </authorList>
    </citation>
    <scope>NUCLEOTIDE SEQUENCE</scope>
    <source>
        <tissue evidence="10">Reproductive organs</tissue>
    </source>
</reference>
<protein>
    <recommendedName>
        <fullName evidence="5 7">Putative hydroxypyruvate isomerase</fullName>
        <ecNumber evidence="4 7">5.3.1.22</ecNumber>
    </recommendedName>
</protein>
<dbReference type="PANTHER" id="PTHR43489">
    <property type="entry name" value="ISOMERASE"/>
    <property type="match status" value="1"/>
</dbReference>